<evidence type="ECO:0000256" key="2">
    <source>
        <dbReference type="ARBA" id="ARBA00006375"/>
    </source>
</evidence>
<dbReference type="EMBL" id="HBEY01028054">
    <property type="protein sequence ID" value="CAD8609931.1"/>
    <property type="molecule type" value="Transcribed_RNA"/>
</dbReference>
<sequence length="311" mass="32725">MLHLTLLASVGEPTFLSSAIAGGVAAASATVIFHPVDTLKTVLQDRGSSSAGRGMHAVRNALSSVGARGLYRGVLPAAFSMMPACAVRMGAYETFKTHLLERDWPVPPPVLIASASALSVVVSASVRAPLDMVKVQVQAGSSPSAIAALRTVASAGGLRSFRALYRGAGLTLLRDVPFFSINLLLYEQLKTAAVARRRRTSSLEDALSRSTLLPSEAILLGAIAQGVAGFSTNPVDRLKTIVQAGAAPGVKGALASVLKAEGVMGLMRGAGMRTIWIMPQGCIYYPLYELVQRTLNERRAPCDTSPERLIE</sequence>
<comment type="similarity">
    <text evidence="2 9">Belongs to the mitochondrial carrier (TC 2.A.29) family.</text>
</comment>
<dbReference type="Gene3D" id="1.50.40.10">
    <property type="entry name" value="Mitochondrial carrier domain"/>
    <property type="match status" value="2"/>
</dbReference>
<name>A0A7S0LDU2_9EUKA</name>
<feature type="repeat" description="Solcar" evidence="8">
    <location>
        <begin position="13"/>
        <end position="98"/>
    </location>
</feature>
<evidence type="ECO:0008006" key="11">
    <source>
        <dbReference type="Google" id="ProtNLM"/>
    </source>
</evidence>
<dbReference type="GO" id="GO:0016020">
    <property type="term" value="C:membrane"/>
    <property type="evidence" value="ECO:0007669"/>
    <property type="project" value="UniProtKB-SubCell"/>
</dbReference>
<feature type="repeat" description="Solcar" evidence="8">
    <location>
        <begin position="216"/>
        <end position="294"/>
    </location>
</feature>
<dbReference type="AlphaFoldDB" id="A0A7S0LDU2"/>
<dbReference type="PANTHER" id="PTHR45667">
    <property type="entry name" value="S-ADENOSYLMETHIONINE MITOCHONDRIAL CARRIER PROTEIN"/>
    <property type="match status" value="1"/>
</dbReference>
<evidence type="ECO:0000256" key="7">
    <source>
        <dbReference type="ARBA" id="ARBA00023136"/>
    </source>
</evidence>
<evidence type="ECO:0000256" key="9">
    <source>
        <dbReference type="RuleBase" id="RU000488"/>
    </source>
</evidence>
<evidence type="ECO:0000256" key="1">
    <source>
        <dbReference type="ARBA" id="ARBA00004141"/>
    </source>
</evidence>
<dbReference type="InterPro" id="IPR018108">
    <property type="entry name" value="MCP_transmembrane"/>
</dbReference>
<gene>
    <name evidence="10" type="ORF">CPEL01642_LOCUS13309</name>
</gene>
<evidence type="ECO:0000256" key="5">
    <source>
        <dbReference type="ARBA" id="ARBA00022737"/>
    </source>
</evidence>
<dbReference type="InterPro" id="IPR023395">
    <property type="entry name" value="MCP_dom_sf"/>
</dbReference>
<accession>A0A7S0LDU2</accession>
<proteinExistence type="inferred from homology"/>
<dbReference type="Pfam" id="PF00153">
    <property type="entry name" value="Mito_carr"/>
    <property type="match status" value="3"/>
</dbReference>
<organism evidence="10">
    <name type="scientific">Coccolithus braarudii</name>
    <dbReference type="NCBI Taxonomy" id="221442"/>
    <lineage>
        <taxon>Eukaryota</taxon>
        <taxon>Haptista</taxon>
        <taxon>Haptophyta</taxon>
        <taxon>Prymnesiophyceae</taxon>
        <taxon>Coccolithales</taxon>
        <taxon>Coccolithaceae</taxon>
        <taxon>Coccolithus</taxon>
    </lineage>
</organism>
<dbReference type="InterPro" id="IPR002067">
    <property type="entry name" value="MCP"/>
</dbReference>
<feature type="repeat" description="Solcar" evidence="8">
    <location>
        <begin position="107"/>
        <end position="192"/>
    </location>
</feature>
<keyword evidence="7 8" id="KW-0472">Membrane</keyword>
<keyword evidence="4 8" id="KW-0812">Transmembrane</keyword>
<dbReference type="GO" id="GO:0055085">
    <property type="term" value="P:transmembrane transport"/>
    <property type="evidence" value="ECO:0007669"/>
    <property type="project" value="InterPro"/>
</dbReference>
<dbReference type="SUPFAM" id="SSF103506">
    <property type="entry name" value="Mitochondrial carrier"/>
    <property type="match status" value="1"/>
</dbReference>
<evidence type="ECO:0000313" key="10">
    <source>
        <dbReference type="EMBL" id="CAD8609931.1"/>
    </source>
</evidence>
<keyword evidence="6" id="KW-1133">Transmembrane helix</keyword>
<keyword evidence="3 9" id="KW-0813">Transport</keyword>
<evidence type="ECO:0000256" key="4">
    <source>
        <dbReference type="ARBA" id="ARBA00022692"/>
    </source>
</evidence>
<comment type="subcellular location">
    <subcellularLocation>
        <location evidence="1">Membrane</location>
        <topology evidence="1">Multi-pass membrane protein</topology>
    </subcellularLocation>
</comment>
<evidence type="ECO:0000256" key="6">
    <source>
        <dbReference type="ARBA" id="ARBA00022989"/>
    </source>
</evidence>
<evidence type="ECO:0000256" key="3">
    <source>
        <dbReference type="ARBA" id="ARBA00022448"/>
    </source>
</evidence>
<dbReference type="PRINTS" id="PR00926">
    <property type="entry name" value="MITOCARRIER"/>
</dbReference>
<reference evidence="10" key="1">
    <citation type="submission" date="2021-01" db="EMBL/GenBank/DDBJ databases">
        <authorList>
            <person name="Corre E."/>
            <person name="Pelletier E."/>
            <person name="Niang G."/>
            <person name="Scheremetjew M."/>
            <person name="Finn R."/>
            <person name="Kale V."/>
            <person name="Holt S."/>
            <person name="Cochrane G."/>
            <person name="Meng A."/>
            <person name="Brown T."/>
            <person name="Cohen L."/>
        </authorList>
    </citation>
    <scope>NUCLEOTIDE SEQUENCE</scope>
    <source>
        <strain evidence="10">PLY182g</strain>
    </source>
</reference>
<keyword evidence="5" id="KW-0677">Repeat</keyword>
<evidence type="ECO:0000256" key="8">
    <source>
        <dbReference type="PROSITE-ProRule" id="PRU00282"/>
    </source>
</evidence>
<protein>
    <recommendedName>
        <fullName evidence="11">Mitochondrial carrier protein</fullName>
    </recommendedName>
</protein>
<dbReference type="PROSITE" id="PS50920">
    <property type="entry name" value="SOLCAR"/>
    <property type="match status" value="3"/>
</dbReference>